<dbReference type="RefSeq" id="WP_055053108.1">
    <property type="nucleotide sequence ID" value="NZ_CYZA01000006.1"/>
</dbReference>
<protein>
    <submittedName>
        <fullName evidence="1">Uncharacterized protein</fullName>
    </submittedName>
</protein>
<evidence type="ECO:0000313" key="2">
    <source>
        <dbReference type="Proteomes" id="UP000095447"/>
    </source>
</evidence>
<evidence type="ECO:0000313" key="1">
    <source>
        <dbReference type="EMBL" id="CUN79976.1"/>
    </source>
</evidence>
<sequence length="89" mass="10417">MKVIEKGDKLYYTRIFPTVGIYDVCDLTVRTVTDTYFVGMDKRDKHEYLLGFNTVGEVVFDSKKVALNKVHEAEKHKLNISDETDYEEY</sequence>
<organism evidence="1 2">
    <name type="scientific">Blautia obeum</name>
    <dbReference type="NCBI Taxonomy" id="40520"/>
    <lineage>
        <taxon>Bacteria</taxon>
        <taxon>Bacillati</taxon>
        <taxon>Bacillota</taxon>
        <taxon>Clostridia</taxon>
        <taxon>Lachnospirales</taxon>
        <taxon>Lachnospiraceae</taxon>
        <taxon>Blautia</taxon>
    </lineage>
</organism>
<proteinExistence type="predicted"/>
<name>A0A173ZX42_9FIRM</name>
<gene>
    <name evidence="1" type="ORF">ERS852395_01349</name>
</gene>
<accession>A0A173ZX42</accession>
<reference evidence="1 2" key="1">
    <citation type="submission" date="2015-09" db="EMBL/GenBank/DDBJ databases">
        <authorList>
            <consortium name="Pathogen Informatics"/>
        </authorList>
    </citation>
    <scope>NUCLEOTIDE SEQUENCE [LARGE SCALE GENOMIC DNA]</scope>
    <source>
        <strain evidence="1 2">2789STDY5608838</strain>
    </source>
</reference>
<dbReference type="AlphaFoldDB" id="A0A173ZX42"/>
<dbReference type="Proteomes" id="UP000095447">
    <property type="component" value="Unassembled WGS sequence"/>
</dbReference>
<dbReference type="EMBL" id="CYZA01000006">
    <property type="protein sequence ID" value="CUN79976.1"/>
    <property type="molecule type" value="Genomic_DNA"/>
</dbReference>